<gene>
    <name evidence="1" type="ORF">QR674_03860</name>
</gene>
<comment type="caution">
    <text evidence="1">The sequence shown here is derived from an EMBL/GenBank/DDBJ whole genome shotgun (WGS) entry which is preliminary data.</text>
</comment>
<accession>A0ABU3WCJ8</accession>
<keyword evidence="2" id="KW-1185">Reference proteome</keyword>
<protein>
    <submittedName>
        <fullName evidence="1">Uncharacterized protein</fullName>
    </submittedName>
</protein>
<evidence type="ECO:0000313" key="2">
    <source>
        <dbReference type="Proteomes" id="UP001278188"/>
    </source>
</evidence>
<organism evidence="1 2">
    <name type="scientific">Acinetobacter chinensis</name>
    <dbReference type="NCBI Taxonomy" id="2004650"/>
    <lineage>
        <taxon>Bacteria</taxon>
        <taxon>Pseudomonadati</taxon>
        <taxon>Pseudomonadota</taxon>
        <taxon>Gammaproteobacteria</taxon>
        <taxon>Moraxellales</taxon>
        <taxon>Moraxellaceae</taxon>
        <taxon>Acinetobacter</taxon>
    </lineage>
</organism>
<proteinExistence type="predicted"/>
<dbReference type="EMBL" id="JASVDY010000001">
    <property type="protein sequence ID" value="MDV2468114.1"/>
    <property type="molecule type" value="Genomic_DNA"/>
</dbReference>
<sequence>MKYSKNLELDMLFRKYFFLLKKEKINLIKNYNEFNHLDLLDSFLESNDLVNFSNDENIKKTTSYEIKAEIFACELVQNDIYYSELYEIIDYSQLDFICDIEFIKVDKNINWDAIFLLFLKKLYEFKLHNANFYTFYP</sequence>
<evidence type="ECO:0000313" key="1">
    <source>
        <dbReference type="EMBL" id="MDV2468114.1"/>
    </source>
</evidence>
<name>A0ABU3WCJ8_9GAMM</name>
<dbReference type="Proteomes" id="UP001278188">
    <property type="component" value="Unassembled WGS sequence"/>
</dbReference>
<reference evidence="1 2" key="1">
    <citation type="submission" date="2023-06" db="EMBL/GenBank/DDBJ databases">
        <title>Genomic Analysis of Acinetobacter Strains Recovered from South Australian Aquatic Samples provides Insights into the Circulation of Antibiotic Resistance determinants in the Environment.</title>
        <authorList>
            <person name="Tobin L."/>
            <person name="Jarocki V.M."/>
            <person name="Kenyon J."/>
            <person name="Drigo B."/>
            <person name="Donner E."/>
            <person name="Djordjevic S.P."/>
            <person name="Hamidian M."/>
        </authorList>
    </citation>
    <scope>NUCLEOTIDE SEQUENCE [LARGE SCALE GENOMIC DNA]</scope>
    <source>
        <strain evidence="1 2">SAAc652</strain>
    </source>
</reference>
<dbReference type="RefSeq" id="WP_317082006.1">
    <property type="nucleotide sequence ID" value="NZ_JASVDY010000001.1"/>
</dbReference>